<dbReference type="Gene3D" id="3.30.1490.20">
    <property type="entry name" value="ATP-grasp fold, A domain"/>
    <property type="match status" value="1"/>
</dbReference>
<evidence type="ECO:0000259" key="5">
    <source>
        <dbReference type="PROSITE" id="PS50975"/>
    </source>
</evidence>
<dbReference type="Proteomes" id="UP000325849">
    <property type="component" value="Unassembled WGS sequence"/>
</dbReference>
<accession>A0A5N8VIA1</accession>
<name>A0A5N8VIA1_9ACTN</name>
<reference evidence="6 7" key="1">
    <citation type="submission" date="2019-07" db="EMBL/GenBank/DDBJ databases">
        <title>New species of Amycolatopsis and Streptomyces.</title>
        <authorList>
            <person name="Duangmal K."/>
            <person name="Teo W.F.A."/>
            <person name="Lipun K."/>
        </authorList>
    </citation>
    <scope>NUCLEOTIDE SEQUENCE [LARGE SCALE GENOMIC DNA]</scope>
    <source>
        <strain evidence="6 7">NBRC 109810</strain>
    </source>
</reference>
<dbReference type="PANTHER" id="PTHR43585">
    <property type="entry name" value="FUMIPYRROLE BIOSYNTHESIS PROTEIN C"/>
    <property type="match status" value="1"/>
</dbReference>
<dbReference type="InterPro" id="IPR011761">
    <property type="entry name" value="ATP-grasp"/>
</dbReference>
<evidence type="ECO:0000256" key="1">
    <source>
        <dbReference type="ARBA" id="ARBA00022598"/>
    </source>
</evidence>
<keyword evidence="1" id="KW-0436">Ligase</keyword>
<dbReference type="PANTHER" id="PTHR43585:SF2">
    <property type="entry name" value="ATP-GRASP ENZYME FSQD"/>
    <property type="match status" value="1"/>
</dbReference>
<organism evidence="6 7">
    <name type="scientific">Streptomyces adustus</name>
    <dbReference type="NCBI Taxonomy" id="1609272"/>
    <lineage>
        <taxon>Bacteria</taxon>
        <taxon>Bacillati</taxon>
        <taxon>Actinomycetota</taxon>
        <taxon>Actinomycetes</taxon>
        <taxon>Kitasatosporales</taxon>
        <taxon>Streptomycetaceae</taxon>
        <taxon>Streptomyces</taxon>
    </lineage>
</organism>
<proteinExistence type="predicted"/>
<evidence type="ECO:0000313" key="7">
    <source>
        <dbReference type="Proteomes" id="UP000325849"/>
    </source>
</evidence>
<keyword evidence="3 4" id="KW-0067">ATP-binding</keyword>
<comment type="caution">
    <text evidence="6">The sequence shown here is derived from an EMBL/GenBank/DDBJ whole genome shotgun (WGS) entry which is preliminary data.</text>
</comment>
<evidence type="ECO:0000256" key="3">
    <source>
        <dbReference type="ARBA" id="ARBA00022840"/>
    </source>
</evidence>
<dbReference type="GO" id="GO:0046872">
    <property type="term" value="F:metal ion binding"/>
    <property type="evidence" value="ECO:0007669"/>
    <property type="project" value="InterPro"/>
</dbReference>
<protein>
    <recommendedName>
        <fullName evidence="5">ATP-grasp domain-containing protein</fullName>
    </recommendedName>
</protein>
<evidence type="ECO:0000256" key="2">
    <source>
        <dbReference type="ARBA" id="ARBA00022741"/>
    </source>
</evidence>
<dbReference type="RefSeq" id="WP_152892714.1">
    <property type="nucleotide sequence ID" value="NZ_VJZD01000136.1"/>
</dbReference>
<dbReference type="SUPFAM" id="SSF56059">
    <property type="entry name" value="Glutathione synthetase ATP-binding domain-like"/>
    <property type="match status" value="1"/>
</dbReference>
<dbReference type="GO" id="GO:0005524">
    <property type="term" value="F:ATP binding"/>
    <property type="evidence" value="ECO:0007669"/>
    <property type="project" value="UniProtKB-UniRule"/>
</dbReference>
<dbReference type="GO" id="GO:0016874">
    <property type="term" value="F:ligase activity"/>
    <property type="evidence" value="ECO:0007669"/>
    <property type="project" value="UniProtKB-KW"/>
</dbReference>
<evidence type="ECO:0000256" key="4">
    <source>
        <dbReference type="PROSITE-ProRule" id="PRU00409"/>
    </source>
</evidence>
<feature type="domain" description="ATP-grasp" evidence="5">
    <location>
        <begin position="127"/>
        <end position="321"/>
    </location>
</feature>
<gene>
    <name evidence="6" type="ORF">FNH09_28115</name>
</gene>
<keyword evidence="7" id="KW-1185">Reference proteome</keyword>
<dbReference type="InterPro" id="IPR013815">
    <property type="entry name" value="ATP_grasp_subdomain_1"/>
</dbReference>
<sequence>MDTTRSHVVHIGFAEQHIDSIEFDGHQVSLLVHRHVAERMSHAARQRFARIGVLDVPHTLEFDTYDQVLDQMIHLVEEFAAELGPPTAIVAMYEHVTLPAARLRDHFGVPGVDTETALLCRDKVLMKEAVRGGGIRIPEFWAVDASTPYADLERIAATVPGRLVLKPQRQAGSFGISVFRDGAEFLAHARAHGIPDDHEVEEFVEGEVCHVDGVVRDGEIRFISASRYIGDCLNFQTDGQHLSGVTFDDASTLARITDFTALVLKSLRLHTSTFHLELFLTPDDELVFLEVGNRFGGAYISDSIRAVYGVDLVRESVLACMGLPSEAEAVTGILDHEGVGASGWLYTALPESEPCVVRRIRGLDTCPDSVVLSDIPGIGQTLNGDITVFPTAGKFAFSGASTAEVERDIRRLAASYALETVPRRTSHV</sequence>
<keyword evidence="2 4" id="KW-0547">Nucleotide-binding</keyword>
<dbReference type="OrthoDB" id="3428978at2"/>
<dbReference type="PROSITE" id="PS50975">
    <property type="entry name" value="ATP_GRASP"/>
    <property type="match status" value="1"/>
</dbReference>
<dbReference type="Gene3D" id="3.40.50.20">
    <property type="match status" value="1"/>
</dbReference>
<dbReference type="Gene3D" id="3.30.470.20">
    <property type="entry name" value="ATP-grasp fold, B domain"/>
    <property type="match status" value="1"/>
</dbReference>
<dbReference type="InterPro" id="IPR052032">
    <property type="entry name" value="ATP-dep_AA_Ligase"/>
</dbReference>
<evidence type="ECO:0000313" key="6">
    <source>
        <dbReference type="EMBL" id="MPY34967.1"/>
    </source>
</evidence>
<dbReference type="AlphaFoldDB" id="A0A5N8VIA1"/>
<dbReference type="EMBL" id="VJZD01000136">
    <property type="protein sequence ID" value="MPY34967.1"/>
    <property type="molecule type" value="Genomic_DNA"/>
</dbReference>